<evidence type="ECO:0000256" key="1">
    <source>
        <dbReference type="ARBA" id="ARBA00022679"/>
    </source>
</evidence>
<feature type="domain" description="N-acetyltransferase" evidence="3">
    <location>
        <begin position="14"/>
        <end position="178"/>
    </location>
</feature>
<dbReference type="SUPFAM" id="SSF55729">
    <property type="entry name" value="Acyl-CoA N-acyltransferases (Nat)"/>
    <property type="match status" value="1"/>
</dbReference>
<gene>
    <name evidence="4" type="ordered locus">BATR1942_01045</name>
</gene>
<sequence>MTSFKITETDVDSFHICEAKREDAKEVEALLVRTAEWLREQGSSQWSGLLEGKDTHNMLGSIADGHVFLFKEAEALAGVVMLLPQPSEWDRELWGDQGHEESIYLHRLAVDRHFSGRKLGETILSWAETGVFYPGKSRIRLDCVSENGALNAFYRRMGYQLIERRHSSGFCTYEKVISTS</sequence>
<proteinExistence type="predicted"/>
<dbReference type="PROSITE" id="PS51186">
    <property type="entry name" value="GNAT"/>
    <property type="match status" value="1"/>
</dbReference>
<keyword evidence="1" id="KW-0808">Transferase</keyword>
<dbReference type="InterPro" id="IPR000182">
    <property type="entry name" value="GNAT_dom"/>
</dbReference>
<reference evidence="4 5" key="1">
    <citation type="journal article" date="2011" name="Front. Microbiol.">
        <title>Genomic signatures of strain selection and enhancement in Bacillus atrophaeus var. globigii, a historical biowarfare simulant.</title>
        <authorList>
            <person name="Gibbons H.S."/>
            <person name="Broomall S.M."/>
            <person name="McNew L.A."/>
            <person name="Daligault H."/>
            <person name="Chapman C."/>
            <person name="Bruce D."/>
            <person name="Karavis M."/>
            <person name="Krepps M."/>
            <person name="McGregor P.A."/>
            <person name="Hong C."/>
            <person name="Park K.H."/>
            <person name="Akmal A."/>
            <person name="Feldman A."/>
            <person name="Lin J.S."/>
            <person name="Chang W.E."/>
            <person name="Higgs B.W."/>
            <person name="Demirev P."/>
            <person name="Lindquist J."/>
            <person name="Liem A."/>
            <person name="Fochler E."/>
            <person name="Read T.D."/>
            <person name="Tapia R."/>
            <person name="Johnson S."/>
            <person name="Bishop-Lilly K.A."/>
            <person name="Detter C."/>
            <person name="Han C."/>
            <person name="Sozhamannan S."/>
            <person name="Rosenzweig C.N."/>
            <person name="Skowronski E.W."/>
        </authorList>
    </citation>
    <scope>NUCLEOTIDE SEQUENCE [LARGE SCALE GENOMIC DNA]</scope>
    <source>
        <strain evidence="4 5">1942</strain>
    </source>
</reference>
<dbReference type="Pfam" id="PF00583">
    <property type="entry name" value="Acetyltransf_1"/>
    <property type="match status" value="1"/>
</dbReference>
<dbReference type="InterPro" id="IPR016181">
    <property type="entry name" value="Acyl_CoA_acyltransferase"/>
</dbReference>
<dbReference type="InterPro" id="IPR050832">
    <property type="entry name" value="Bact_Acetyltransf"/>
</dbReference>
<evidence type="ECO:0000259" key="3">
    <source>
        <dbReference type="PROSITE" id="PS51186"/>
    </source>
</evidence>
<dbReference type="RefSeq" id="WP_003328402.1">
    <property type="nucleotide sequence ID" value="NC_014639.1"/>
</dbReference>
<organism evidence="4 5">
    <name type="scientific">Bacillus atrophaeus (strain 1942)</name>
    <dbReference type="NCBI Taxonomy" id="720555"/>
    <lineage>
        <taxon>Bacteria</taxon>
        <taxon>Bacillati</taxon>
        <taxon>Bacillota</taxon>
        <taxon>Bacilli</taxon>
        <taxon>Bacillales</taxon>
        <taxon>Bacillaceae</taxon>
        <taxon>Bacillus</taxon>
    </lineage>
</organism>
<evidence type="ECO:0000313" key="5">
    <source>
        <dbReference type="Proteomes" id="UP000006867"/>
    </source>
</evidence>
<evidence type="ECO:0000256" key="2">
    <source>
        <dbReference type="ARBA" id="ARBA00023315"/>
    </source>
</evidence>
<keyword evidence="2" id="KW-0012">Acyltransferase</keyword>
<protein>
    <submittedName>
        <fullName evidence="4">Acetyltransferase</fullName>
    </submittedName>
</protein>
<dbReference type="EMBL" id="CP002207">
    <property type="protein sequence ID" value="ADP31167.1"/>
    <property type="molecule type" value="Genomic_DNA"/>
</dbReference>
<dbReference type="CDD" id="cd04301">
    <property type="entry name" value="NAT_SF"/>
    <property type="match status" value="1"/>
</dbReference>
<dbReference type="Proteomes" id="UP000006867">
    <property type="component" value="Chromosome"/>
</dbReference>
<dbReference type="PANTHER" id="PTHR43877">
    <property type="entry name" value="AMINOALKYLPHOSPHONATE N-ACETYLTRANSFERASE-RELATED-RELATED"/>
    <property type="match status" value="1"/>
</dbReference>
<accession>A0ABM5LTJ0</accession>
<dbReference type="PANTHER" id="PTHR43877:SF2">
    <property type="entry name" value="AMINOALKYLPHOSPHONATE N-ACETYLTRANSFERASE-RELATED"/>
    <property type="match status" value="1"/>
</dbReference>
<evidence type="ECO:0000313" key="4">
    <source>
        <dbReference type="EMBL" id="ADP31167.1"/>
    </source>
</evidence>
<name>A0ABM5LTJ0_BACA1</name>
<dbReference type="Gene3D" id="3.40.630.30">
    <property type="match status" value="1"/>
</dbReference>
<keyword evidence="5" id="KW-1185">Reference proteome</keyword>